<sequence>MKTKATDWIHEWKGLSEYLGGISVRTLQRYEKEGIIQKYRLGKKVFFKKSEVDSAPVAI</sequence>
<dbReference type="EMBL" id="BMIX01000001">
    <property type="protein sequence ID" value="GGG23899.1"/>
    <property type="molecule type" value="Genomic_DNA"/>
</dbReference>
<proteinExistence type="predicted"/>
<reference evidence="2" key="1">
    <citation type="journal article" date="2019" name="Int. J. Syst. Evol. Microbiol.">
        <title>The Global Catalogue of Microorganisms (GCM) 10K type strain sequencing project: providing services to taxonomists for standard genome sequencing and annotation.</title>
        <authorList>
            <consortium name="The Broad Institute Genomics Platform"/>
            <consortium name="The Broad Institute Genome Sequencing Center for Infectious Disease"/>
            <person name="Wu L."/>
            <person name="Ma J."/>
        </authorList>
    </citation>
    <scope>NUCLEOTIDE SEQUENCE [LARGE SCALE GENOMIC DNA]</scope>
    <source>
        <strain evidence="2">CGMCC 1.15422</strain>
    </source>
</reference>
<evidence type="ECO:0008006" key="3">
    <source>
        <dbReference type="Google" id="ProtNLM"/>
    </source>
</evidence>
<keyword evidence="2" id="KW-1185">Reference proteome</keyword>
<dbReference type="Proteomes" id="UP000605733">
    <property type="component" value="Unassembled WGS sequence"/>
</dbReference>
<dbReference type="SUPFAM" id="SSF46955">
    <property type="entry name" value="Putative DNA-binding domain"/>
    <property type="match status" value="1"/>
</dbReference>
<comment type="caution">
    <text evidence="1">The sequence shown here is derived from an EMBL/GenBank/DDBJ whole genome shotgun (WGS) entry which is preliminary data.</text>
</comment>
<protein>
    <recommendedName>
        <fullName evidence="3">HTH merR-type domain-containing protein</fullName>
    </recommendedName>
</protein>
<evidence type="ECO:0000313" key="2">
    <source>
        <dbReference type="Proteomes" id="UP000605733"/>
    </source>
</evidence>
<gene>
    <name evidence="1" type="ORF">GCM10011532_03890</name>
</gene>
<organism evidence="1 2">
    <name type="scientific">Christiangramia forsetii</name>
    <dbReference type="NCBI Taxonomy" id="411153"/>
    <lineage>
        <taxon>Bacteria</taxon>
        <taxon>Pseudomonadati</taxon>
        <taxon>Bacteroidota</taxon>
        <taxon>Flavobacteriia</taxon>
        <taxon>Flavobacteriales</taxon>
        <taxon>Flavobacteriaceae</taxon>
        <taxon>Christiangramia</taxon>
    </lineage>
</organism>
<accession>A0ABQ1WDN2</accession>
<dbReference type="RefSeq" id="WP_011710348.1">
    <property type="nucleotide sequence ID" value="NZ_BMIX01000001.1"/>
</dbReference>
<evidence type="ECO:0000313" key="1">
    <source>
        <dbReference type="EMBL" id="GGG23899.1"/>
    </source>
</evidence>
<name>A0ABQ1WDN2_9FLAO</name>
<dbReference type="InterPro" id="IPR009061">
    <property type="entry name" value="DNA-bd_dom_put_sf"/>
</dbReference>